<dbReference type="EMBL" id="FMZC01000023">
    <property type="protein sequence ID" value="SDE64218.1"/>
    <property type="molecule type" value="Genomic_DNA"/>
</dbReference>
<reference evidence="1 2" key="1">
    <citation type="submission" date="2016-10" db="EMBL/GenBank/DDBJ databases">
        <authorList>
            <person name="de Groot N.N."/>
        </authorList>
    </citation>
    <scope>NUCLEOTIDE SEQUENCE [LARGE SCALE GENOMIC DNA]</scope>
    <source>
        <strain evidence="1 2">DSM 16619</strain>
    </source>
</reference>
<dbReference type="OrthoDB" id="8609885at2"/>
<dbReference type="Proteomes" id="UP000198781">
    <property type="component" value="Unassembled WGS sequence"/>
</dbReference>
<dbReference type="AlphaFoldDB" id="A0A1G7EKP8"/>
<name>A0A1G7EKP8_9BURK</name>
<dbReference type="RefSeq" id="WP_092745987.1">
    <property type="nucleotide sequence ID" value="NZ_FMZC01000023.1"/>
</dbReference>
<keyword evidence="2" id="KW-1185">Reference proteome</keyword>
<dbReference type="STRING" id="187868.SAMN05192589_12357"/>
<organism evidence="1 2">
    <name type="scientific">Paracidovorax valerianellae</name>
    <dbReference type="NCBI Taxonomy" id="187868"/>
    <lineage>
        <taxon>Bacteria</taxon>
        <taxon>Pseudomonadati</taxon>
        <taxon>Pseudomonadota</taxon>
        <taxon>Betaproteobacteria</taxon>
        <taxon>Burkholderiales</taxon>
        <taxon>Comamonadaceae</taxon>
        <taxon>Paracidovorax</taxon>
    </lineage>
</organism>
<evidence type="ECO:0000313" key="2">
    <source>
        <dbReference type="Proteomes" id="UP000198781"/>
    </source>
</evidence>
<gene>
    <name evidence="1" type="ORF">SAMN05192589_12357</name>
</gene>
<sequence length="632" mass="68182">MAGDLDLIFGQAANPAGSPVEIVFGDDGGGGTGEAVELQAAGSITGLRAPILLRSGVRAIAAGQITGLRLVAAAQYDVNVTRPVVGTVAQRWQDAVRRGVPAREHYQAALPLQAGIREHWQDARALGAAILARYEAAAMRSAAVRQGWQEAARLSGPGVCQAFEEALPLRHAIAQHWQDAARRSMSRVQRFQEALPLRRVIAQHWQEGLRVSAVVADSMGIAVARSRAWRNHYQEAWVPRPGVSTPTQPPQPDPCYVPEVPVHLVFDALADHGVPAHLVFICEGHGTDPEPGATVIVPVRRTYIVINNITLHRVDTGAELRAHSFSMSLDHQSWTWSWSASLHQDAAAHLGRDGQGDPAELEVVINGVPFRLRLERITRDRRFLPQVRWSVSGKGKASILGAPYAPTQSFSLAVPRTAQQLAADVLTVNGVGMGWALDWQIVDWLVPAGAWALQGTYIDAINDIATAAGGYVQPHPTDPVLRVLPRYPAAPWAWGSITPDFEIPGAAAEVVGTEYVDRPGYNRVFLGGVGAGVFGPFSRAGTAGNVLAPQVNHALITHADVHRARGIAELSDTGRQEHVTLRMQVLPETGVIVPGQFVRHVGDQTVMGIVRSTSIEWSRPTLRQTLSIETHA</sequence>
<proteinExistence type="predicted"/>
<evidence type="ECO:0000313" key="1">
    <source>
        <dbReference type="EMBL" id="SDE64218.1"/>
    </source>
</evidence>
<accession>A0A1G7EKP8</accession>
<protein>
    <submittedName>
        <fullName evidence="1">Uncharacterized protein</fullName>
    </submittedName>
</protein>